<dbReference type="HOGENOM" id="CLU_2442995_0_0_1"/>
<dbReference type="AlphaFoldDB" id="K1PS01"/>
<dbReference type="InParanoid" id="K1PS01"/>
<organism evidence="1">
    <name type="scientific">Magallana gigas</name>
    <name type="common">Pacific oyster</name>
    <name type="synonym">Crassostrea gigas</name>
    <dbReference type="NCBI Taxonomy" id="29159"/>
    <lineage>
        <taxon>Eukaryota</taxon>
        <taxon>Metazoa</taxon>
        <taxon>Spiralia</taxon>
        <taxon>Lophotrochozoa</taxon>
        <taxon>Mollusca</taxon>
        <taxon>Bivalvia</taxon>
        <taxon>Autobranchia</taxon>
        <taxon>Pteriomorphia</taxon>
        <taxon>Ostreida</taxon>
        <taxon>Ostreoidea</taxon>
        <taxon>Ostreidae</taxon>
        <taxon>Magallana</taxon>
    </lineage>
</organism>
<proteinExistence type="predicted"/>
<reference evidence="1" key="1">
    <citation type="journal article" date="2012" name="Nature">
        <title>The oyster genome reveals stress adaptation and complexity of shell formation.</title>
        <authorList>
            <person name="Zhang G."/>
            <person name="Fang X."/>
            <person name="Guo X."/>
            <person name="Li L."/>
            <person name="Luo R."/>
            <person name="Xu F."/>
            <person name="Yang P."/>
            <person name="Zhang L."/>
            <person name="Wang X."/>
            <person name="Qi H."/>
            <person name="Xiong Z."/>
            <person name="Que H."/>
            <person name="Xie Y."/>
            <person name="Holland P.W."/>
            <person name="Paps J."/>
            <person name="Zhu Y."/>
            <person name="Wu F."/>
            <person name="Chen Y."/>
            <person name="Wang J."/>
            <person name="Peng C."/>
            <person name="Meng J."/>
            <person name="Yang L."/>
            <person name="Liu J."/>
            <person name="Wen B."/>
            <person name="Zhang N."/>
            <person name="Huang Z."/>
            <person name="Zhu Q."/>
            <person name="Feng Y."/>
            <person name="Mount A."/>
            <person name="Hedgecock D."/>
            <person name="Xu Z."/>
            <person name="Liu Y."/>
            <person name="Domazet-Loso T."/>
            <person name="Du Y."/>
            <person name="Sun X."/>
            <person name="Zhang S."/>
            <person name="Liu B."/>
            <person name="Cheng P."/>
            <person name="Jiang X."/>
            <person name="Li J."/>
            <person name="Fan D."/>
            <person name="Wang W."/>
            <person name="Fu W."/>
            <person name="Wang T."/>
            <person name="Wang B."/>
            <person name="Zhang J."/>
            <person name="Peng Z."/>
            <person name="Li Y."/>
            <person name="Li N."/>
            <person name="Wang J."/>
            <person name="Chen M."/>
            <person name="He Y."/>
            <person name="Tan F."/>
            <person name="Song X."/>
            <person name="Zheng Q."/>
            <person name="Huang R."/>
            <person name="Yang H."/>
            <person name="Du X."/>
            <person name="Chen L."/>
            <person name="Yang M."/>
            <person name="Gaffney P.M."/>
            <person name="Wang S."/>
            <person name="Luo L."/>
            <person name="She Z."/>
            <person name="Ming Y."/>
            <person name="Huang W."/>
            <person name="Zhang S."/>
            <person name="Huang B."/>
            <person name="Zhang Y."/>
            <person name="Qu T."/>
            <person name="Ni P."/>
            <person name="Miao G."/>
            <person name="Wang J."/>
            <person name="Wang Q."/>
            <person name="Steinberg C.E."/>
            <person name="Wang H."/>
            <person name="Li N."/>
            <person name="Qian L."/>
            <person name="Zhang G."/>
            <person name="Li Y."/>
            <person name="Yang H."/>
            <person name="Liu X."/>
            <person name="Wang J."/>
            <person name="Yin Y."/>
            <person name="Wang J."/>
        </authorList>
    </citation>
    <scope>NUCLEOTIDE SEQUENCE [LARGE SCALE GENOMIC DNA]</scope>
    <source>
        <strain evidence="1">05x7-T-G4-1.051#20</strain>
    </source>
</reference>
<accession>K1PS01</accession>
<dbReference type="EMBL" id="JH817257">
    <property type="protein sequence ID" value="EKC19220.1"/>
    <property type="molecule type" value="Genomic_DNA"/>
</dbReference>
<sequence>MDSYQCSYGSTSVDQPVSYPTQYFVQRKFPLVEDVDLFTMWAPRCCGLILCVWMSNYAGVMEGGGGKSFVLCPKQQICSSENYGDSRASD</sequence>
<evidence type="ECO:0000313" key="1">
    <source>
        <dbReference type="EMBL" id="EKC19220.1"/>
    </source>
</evidence>
<protein>
    <submittedName>
        <fullName evidence="1">Uncharacterized protein</fullName>
    </submittedName>
</protein>
<name>K1PS01_MAGGI</name>
<gene>
    <name evidence="1" type="ORF">CGI_10009253</name>
</gene>